<protein>
    <submittedName>
        <fullName evidence="1">Uncharacterized protein</fullName>
    </submittedName>
</protein>
<keyword evidence="2" id="KW-1185">Reference proteome</keyword>
<dbReference type="AlphaFoldDB" id="A0A068S1J6"/>
<dbReference type="VEuPathDB" id="FungiDB:LCOR_06271.1"/>
<sequence length="100" mass="11399">MGTILLGVAESPLCENMKVEVDNLKVMDRSPYLHPRPFSTLHATLQNSYNGTCSFKMNGVDQHVAGNLLTKFQVRDEESQDSSFYLTFHEFGRVRDFRPS</sequence>
<comment type="caution">
    <text evidence="1">The sequence shown here is derived from an EMBL/GenBank/DDBJ whole genome shotgun (WGS) entry which is preliminary data.</text>
</comment>
<accession>A0A068S1J6</accession>
<gene>
    <name evidence="1" type="ORF">LCOR_06271.1</name>
</gene>
<evidence type="ECO:0000313" key="1">
    <source>
        <dbReference type="EMBL" id="CDH55086.1"/>
    </source>
</evidence>
<reference evidence="1" key="1">
    <citation type="submission" date="2013-08" db="EMBL/GenBank/DDBJ databases">
        <title>Gene expansion shapes genome architecture in the human pathogen Lichtheimia corymbifera: an evolutionary genomics analysis in the ancient terrestrial Mucorales (Mucoromycotina).</title>
        <authorList>
            <person name="Schwartze V.U."/>
            <person name="Winter S."/>
            <person name="Shelest E."/>
            <person name="Marcet-Houben M."/>
            <person name="Horn F."/>
            <person name="Wehner S."/>
            <person name="Hoffmann K."/>
            <person name="Riege K."/>
            <person name="Sammeth M."/>
            <person name="Nowrousian M."/>
            <person name="Valiante V."/>
            <person name="Linde J."/>
            <person name="Jacobsen I.D."/>
            <person name="Marz M."/>
            <person name="Brakhage A.A."/>
            <person name="Gabaldon T."/>
            <person name="Bocker S."/>
            <person name="Voigt K."/>
        </authorList>
    </citation>
    <scope>NUCLEOTIDE SEQUENCE [LARGE SCALE GENOMIC DNA]</scope>
    <source>
        <strain evidence="1">FSU 9682</strain>
    </source>
</reference>
<name>A0A068S1J6_9FUNG</name>
<dbReference type="EMBL" id="CBTN010000027">
    <property type="protein sequence ID" value="CDH55086.1"/>
    <property type="molecule type" value="Genomic_DNA"/>
</dbReference>
<dbReference type="Proteomes" id="UP000027586">
    <property type="component" value="Unassembled WGS sequence"/>
</dbReference>
<proteinExistence type="predicted"/>
<organism evidence="1 2">
    <name type="scientific">Lichtheimia corymbifera JMRC:FSU:9682</name>
    <dbReference type="NCBI Taxonomy" id="1263082"/>
    <lineage>
        <taxon>Eukaryota</taxon>
        <taxon>Fungi</taxon>
        <taxon>Fungi incertae sedis</taxon>
        <taxon>Mucoromycota</taxon>
        <taxon>Mucoromycotina</taxon>
        <taxon>Mucoromycetes</taxon>
        <taxon>Mucorales</taxon>
        <taxon>Lichtheimiaceae</taxon>
        <taxon>Lichtheimia</taxon>
    </lineage>
</organism>
<evidence type="ECO:0000313" key="2">
    <source>
        <dbReference type="Proteomes" id="UP000027586"/>
    </source>
</evidence>